<protein>
    <submittedName>
        <fullName evidence="1">Uncharacterized protein</fullName>
    </submittedName>
</protein>
<dbReference type="EMBL" id="CAMAPF010000978">
    <property type="protein sequence ID" value="CAH9133752.1"/>
    <property type="molecule type" value="Genomic_DNA"/>
</dbReference>
<dbReference type="Proteomes" id="UP001152523">
    <property type="component" value="Unassembled WGS sequence"/>
</dbReference>
<organism evidence="1 2">
    <name type="scientific">Cuscuta epithymum</name>
    <dbReference type="NCBI Taxonomy" id="186058"/>
    <lineage>
        <taxon>Eukaryota</taxon>
        <taxon>Viridiplantae</taxon>
        <taxon>Streptophyta</taxon>
        <taxon>Embryophyta</taxon>
        <taxon>Tracheophyta</taxon>
        <taxon>Spermatophyta</taxon>
        <taxon>Magnoliopsida</taxon>
        <taxon>eudicotyledons</taxon>
        <taxon>Gunneridae</taxon>
        <taxon>Pentapetalae</taxon>
        <taxon>asterids</taxon>
        <taxon>lamiids</taxon>
        <taxon>Solanales</taxon>
        <taxon>Convolvulaceae</taxon>
        <taxon>Cuscuteae</taxon>
        <taxon>Cuscuta</taxon>
        <taxon>Cuscuta subgen. Cuscuta</taxon>
    </lineage>
</organism>
<dbReference type="AlphaFoldDB" id="A0AAV0FE16"/>
<proteinExistence type="predicted"/>
<keyword evidence="2" id="KW-1185">Reference proteome</keyword>
<evidence type="ECO:0000313" key="1">
    <source>
        <dbReference type="EMBL" id="CAH9133752.1"/>
    </source>
</evidence>
<gene>
    <name evidence="1" type="ORF">CEPIT_LOCUS33187</name>
</gene>
<reference evidence="1" key="1">
    <citation type="submission" date="2022-07" db="EMBL/GenBank/DDBJ databases">
        <authorList>
            <person name="Macas J."/>
            <person name="Novak P."/>
            <person name="Neumann P."/>
        </authorList>
    </citation>
    <scope>NUCLEOTIDE SEQUENCE</scope>
</reference>
<comment type="caution">
    <text evidence="1">The sequence shown here is derived from an EMBL/GenBank/DDBJ whole genome shotgun (WGS) entry which is preliminary data.</text>
</comment>
<evidence type="ECO:0000313" key="2">
    <source>
        <dbReference type="Proteomes" id="UP001152523"/>
    </source>
</evidence>
<sequence>MLDPEFKEKASGKSFSARTTLKNLLTEYLLECCNMDSIPERLLETVRFIIDISEKKSASCTGKTSGRATGTLAWSHPKGALSTPMPTCRTFSAEEIQEEVHLLLNLSAQAKQIVWDFLPENIFDKDFADAYKDDDYVEDCCYDEAGGGSEVQDFISGHIRYYSNNNTDDINCQSESVGETIPVDDSKSPVSSSPAEMLSPLLFSPNKNISLQQDCGNGDEAHSHNSRLLSAHGLSKISSCDGRSEKYDDDGLEESKAHLGFMRKFHASPNFFLAEATGIVSKNDEKNGLVENAYLIIQEACDETSMFAYSFVGHVLNGLDKLEPTPHANASDPTRTVCEDGVGSVVMNALELLVPSFPSRGGKEELRVFMGL</sequence>
<name>A0AAV0FE16_9ASTE</name>
<dbReference type="PANTHER" id="PTHR36071">
    <property type="entry name" value="DNA DOUBLE-STRAND BREAK REPAIR PROTEIN"/>
    <property type="match status" value="1"/>
</dbReference>
<accession>A0AAV0FE16</accession>
<dbReference type="PANTHER" id="PTHR36071:SF1">
    <property type="entry name" value="DNA DOUBLE-STRAND BREAK REPAIR PROTEIN"/>
    <property type="match status" value="1"/>
</dbReference>